<evidence type="ECO:0000256" key="5">
    <source>
        <dbReference type="PROSITE-ProRule" id="PRU10015"/>
    </source>
</evidence>
<dbReference type="NCBIfam" id="TIGR00479">
    <property type="entry name" value="rumA"/>
    <property type="match status" value="1"/>
</dbReference>
<dbReference type="EMBL" id="CP048620">
    <property type="protein sequence ID" value="QPJ66506.1"/>
    <property type="molecule type" value="Genomic_DNA"/>
</dbReference>
<keyword evidence="1 4" id="KW-0489">Methyltransferase</keyword>
<dbReference type="Gene3D" id="2.40.50.1070">
    <property type="match status" value="1"/>
</dbReference>
<gene>
    <name evidence="7" type="primary">rlmD</name>
    <name evidence="7" type="ORF">G3M78_14305</name>
</gene>
<feature type="active site" description="Nucleophile" evidence="4">
    <location>
        <position position="415"/>
    </location>
</feature>
<evidence type="ECO:0000256" key="4">
    <source>
        <dbReference type="PROSITE-ProRule" id="PRU01024"/>
    </source>
</evidence>
<dbReference type="PANTHER" id="PTHR11061">
    <property type="entry name" value="RNA M5U METHYLTRANSFERASE"/>
    <property type="match status" value="1"/>
</dbReference>
<name>A0A7T0C4Q4_9BACT</name>
<comment type="similarity">
    <text evidence="4">Belongs to the class I-like SAM-binding methyltransferase superfamily. RNA M5U methyltransferase family.</text>
</comment>
<dbReference type="Pfam" id="PF05958">
    <property type="entry name" value="tRNA_U5-meth_tr"/>
    <property type="match status" value="1"/>
</dbReference>
<dbReference type="Gene3D" id="3.40.50.150">
    <property type="entry name" value="Vaccinia Virus protein VP39"/>
    <property type="match status" value="1"/>
</dbReference>
<evidence type="ECO:0000256" key="2">
    <source>
        <dbReference type="ARBA" id="ARBA00022679"/>
    </source>
</evidence>
<evidence type="ECO:0000313" key="8">
    <source>
        <dbReference type="Proteomes" id="UP000594464"/>
    </source>
</evidence>
<dbReference type="SUPFAM" id="SSF53335">
    <property type="entry name" value="S-adenosyl-L-methionine-dependent methyltransferases"/>
    <property type="match status" value="1"/>
</dbReference>
<keyword evidence="2 4" id="KW-0808">Transferase</keyword>
<dbReference type="SUPFAM" id="SSF50249">
    <property type="entry name" value="Nucleic acid-binding proteins"/>
    <property type="match status" value="1"/>
</dbReference>
<dbReference type="AlphaFoldDB" id="A0A7T0C4Q4"/>
<evidence type="ECO:0000256" key="3">
    <source>
        <dbReference type="ARBA" id="ARBA00022691"/>
    </source>
</evidence>
<dbReference type="InterPro" id="IPR002792">
    <property type="entry name" value="TRAM_dom"/>
</dbReference>
<organism evidence="7 8">
    <name type="scientific">Candidatus Nitrohelix vancouverensis</name>
    <dbReference type="NCBI Taxonomy" id="2705534"/>
    <lineage>
        <taxon>Bacteria</taxon>
        <taxon>Pseudomonadati</taxon>
        <taxon>Nitrospinota/Tectimicrobiota group</taxon>
        <taxon>Nitrospinota</taxon>
        <taxon>Nitrospinia</taxon>
        <taxon>Nitrospinales</taxon>
        <taxon>Nitrospinaceae</taxon>
        <taxon>Candidatus Nitrohelix</taxon>
    </lineage>
</organism>
<proteinExistence type="inferred from homology"/>
<feature type="binding site" evidence="4">
    <location>
        <position position="388"/>
    </location>
    <ligand>
        <name>S-adenosyl-L-methionine</name>
        <dbReference type="ChEBI" id="CHEBI:59789"/>
    </ligand>
</feature>
<feature type="active site" evidence="5">
    <location>
        <position position="415"/>
    </location>
</feature>
<dbReference type="Pfam" id="PF01938">
    <property type="entry name" value="TRAM"/>
    <property type="match status" value="1"/>
</dbReference>
<dbReference type="CDD" id="cd02440">
    <property type="entry name" value="AdoMet_MTases"/>
    <property type="match status" value="1"/>
</dbReference>
<dbReference type="Proteomes" id="UP000594464">
    <property type="component" value="Chromosome"/>
</dbReference>
<feature type="binding site" evidence="4">
    <location>
        <position position="293"/>
    </location>
    <ligand>
        <name>S-adenosyl-L-methionine</name>
        <dbReference type="ChEBI" id="CHEBI:59789"/>
    </ligand>
</feature>
<dbReference type="PANTHER" id="PTHR11061:SF30">
    <property type="entry name" value="TRNA (URACIL(54)-C(5))-METHYLTRANSFERASE"/>
    <property type="match status" value="1"/>
</dbReference>
<dbReference type="EC" id="2.1.1.190" evidence="7"/>
<dbReference type="Gene3D" id="2.40.50.140">
    <property type="entry name" value="Nucleic acid-binding proteins"/>
    <property type="match status" value="1"/>
</dbReference>
<dbReference type="FunFam" id="2.40.50.1070:FF:000003">
    <property type="entry name" value="23S rRNA (Uracil-5-)-methyltransferase RumA"/>
    <property type="match status" value="1"/>
</dbReference>
<dbReference type="KEGG" id="nva:G3M78_14305"/>
<accession>A0A7T0C4Q4</accession>
<dbReference type="PROSITE" id="PS50926">
    <property type="entry name" value="TRAM"/>
    <property type="match status" value="1"/>
</dbReference>
<dbReference type="InterPro" id="IPR029063">
    <property type="entry name" value="SAM-dependent_MTases_sf"/>
</dbReference>
<evidence type="ECO:0000256" key="1">
    <source>
        <dbReference type="ARBA" id="ARBA00022603"/>
    </source>
</evidence>
<dbReference type="InterPro" id="IPR030390">
    <property type="entry name" value="MeTrfase_TrmA_AS"/>
</dbReference>
<dbReference type="InterPro" id="IPR010280">
    <property type="entry name" value="U5_MeTrfase_fam"/>
</dbReference>
<dbReference type="InterPro" id="IPR012340">
    <property type="entry name" value="NA-bd_OB-fold"/>
</dbReference>
<evidence type="ECO:0000313" key="7">
    <source>
        <dbReference type="EMBL" id="QPJ66506.1"/>
    </source>
</evidence>
<dbReference type="GO" id="GO:0070041">
    <property type="term" value="F:rRNA (uridine-C5-)-methyltransferase activity"/>
    <property type="evidence" value="ECO:0007669"/>
    <property type="project" value="TreeGrafter"/>
</dbReference>
<protein>
    <submittedName>
        <fullName evidence="7">23S rRNA (Uracil(1939)-C(5))-methyltransferase RlmD</fullName>
        <ecNumber evidence="7">2.1.1.190</ecNumber>
    </submittedName>
</protein>
<evidence type="ECO:0000259" key="6">
    <source>
        <dbReference type="PROSITE" id="PS50926"/>
    </source>
</evidence>
<sequence>MTKPNLTIPLKRGQQLELTVETLGASGDGICRHEGYALFAPDTLPGDRILAEVIKLTTNWGSVRTLKRISDSPDRIEPDCPVFPECGGCQLQDLSYEKQLQFKMETLTETLKRIGKVEDLPPVASMESERAFRYRNKGIFPIQFRQGKLCVGFYRRGSHKVVDSPVCNVMLDSINDLKEALRELFEKHDISVYNEKKNKGFLRHLVIRRSEARNETLLGFVTTPGEFRQGFLNEILKKSWLDRFRIKGVVQNINESSGNVIFGAQNRCLWGSEFLLDEHDGISFQIGLDSFFQVNSRQAERLYALIESWVTPGDGLILDAFSGVGSIALRLARSGRRVKGIESFAGAVENARESARLNGLDCEFIHAEVESHFQTLIDSESVQTLVLDPPRKGCDPQFIEAVQKIAPEQIIYISCNPSTLARDINLLQDYQIKKAVLTDMFPQTRHIESALLLERRGDVD</sequence>
<dbReference type="PROSITE" id="PS01230">
    <property type="entry name" value="TRMA_1"/>
    <property type="match status" value="1"/>
</dbReference>
<feature type="domain" description="TRAM" evidence="6">
    <location>
        <begin position="9"/>
        <end position="67"/>
    </location>
</feature>
<feature type="binding site" evidence="4">
    <location>
        <position position="321"/>
    </location>
    <ligand>
        <name>S-adenosyl-L-methionine</name>
        <dbReference type="ChEBI" id="CHEBI:59789"/>
    </ligand>
</feature>
<dbReference type="PROSITE" id="PS51687">
    <property type="entry name" value="SAM_MT_RNA_M5U"/>
    <property type="match status" value="1"/>
</dbReference>
<keyword evidence="3 4" id="KW-0949">S-adenosyl-L-methionine</keyword>
<reference evidence="8" key="1">
    <citation type="submission" date="2020-02" db="EMBL/GenBank/DDBJ databases">
        <title>Genomic and physiological characterization of two novel Nitrospinaceae genera.</title>
        <authorList>
            <person name="Mueller A.J."/>
            <person name="Jung M.-Y."/>
            <person name="Strachan C.R."/>
            <person name="Herbold C.W."/>
            <person name="Kirkegaard R.H."/>
            <person name="Daims H."/>
        </authorList>
    </citation>
    <scope>NUCLEOTIDE SEQUENCE [LARGE SCALE GENOMIC DNA]</scope>
</reference>
<dbReference type="GO" id="GO:0070475">
    <property type="term" value="P:rRNA base methylation"/>
    <property type="evidence" value="ECO:0007669"/>
    <property type="project" value="TreeGrafter"/>
</dbReference>
<feature type="binding site" evidence="4">
    <location>
        <position position="342"/>
    </location>
    <ligand>
        <name>S-adenosyl-L-methionine</name>
        <dbReference type="ChEBI" id="CHEBI:59789"/>
    </ligand>
</feature>